<feature type="non-terminal residue" evidence="4">
    <location>
        <position position="1"/>
    </location>
</feature>
<sequence>SAFILVVDSNDHLSMDEARERLHQIVTDDRIEDKPILIFANKQDLPDAMCVDQLREELHLDKVGKSIKWHLQPTSATQNQGLHQGFEWLIRSIPKQKDQTNPIVETVNDTITMKNDFISLLNITKFTASIWKTISSSFNLIGYVFKH</sequence>
<evidence type="ECO:0000256" key="1">
    <source>
        <dbReference type="ARBA" id="ARBA00022741"/>
    </source>
</evidence>
<dbReference type="GO" id="GO:0005525">
    <property type="term" value="F:GTP binding"/>
    <property type="evidence" value="ECO:0007669"/>
    <property type="project" value="UniProtKB-KW"/>
</dbReference>
<dbReference type="Proteomes" id="UP000663828">
    <property type="component" value="Unassembled WGS sequence"/>
</dbReference>
<dbReference type="AlphaFoldDB" id="A0A816HAA1"/>
<keyword evidence="2 3" id="KW-0342">GTP-binding</keyword>
<proteinExistence type="predicted"/>
<evidence type="ECO:0000256" key="3">
    <source>
        <dbReference type="PIRSR" id="PIRSR606689-1"/>
    </source>
</evidence>
<feature type="binding site" evidence="3">
    <location>
        <begin position="41"/>
        <end position="44"/>
    </location>
    <ligand>
        <name>GTP</name>
        <dbReference type="ChEBI" id="CHEBI:37565"/>
    </ligand>
</feature>
<dbReference type="SUPFAM" id="SSF52540">
    <property type="entry name" value="P-loop containing nucleoside triphosphate hydrolases"/>
    <property type="match status" value="1"/>
</dbReference>
<protein>
    <submittedName>
        <fullName evidence="4">Uncharacterized protein</fullName>
    </submittedName>
</protein>
<dbReference type="InterPro" id="IPR027417">
    <property type="entry name" value="P-loop_NTPase"/>
</dbReference>
<reference evidence="4" key="1">
    <citation type="submission" date="2021-02" db="EMBL/GenBank/DDBJ databases">
        <authorList>
            <person name="Nowell W R."/>
        </authorList>
    </citation>
    <scope>NUCLEOTIDE SEQUENCE</scope>
</reference>
<dbReference type="PANTHER" id="PTHR11711">
    <property type="entry name" value="ADP RIBOSYLATION FACTOR-RELATED"/>
    <property type="match status" value="1"/>
</dbReference>
<dbReference type="PROSITE" id="PS51417">
    <property type="entry name" value="ARF"/>
    <property type="match status" value="1"/>
</dbReference>
<accession>A0A816HAA1</accession>
<dbReference type="EMBL" id="CAJNOR010016031">
    <property type="protein sequence ID" value="CAF1683973.1"/>
    <property type="molecule type" value="Genomic_DNA"/>
</dbReference>
<evidence type="ECO:0000313" key="4">
    <source>
        <dbReference type="EMBL" id="CAF1683973.1"/>
    </source>
</evidence>
<organism evidence="4 5">
    <name type="scientific">Adineta ricciae</name>
    <name type="common">Rotifer</name>
    <dbReference type="NCBI Taxonomy" id="249248"/>
    <lineage>
        <taxon>Eukaryota</taxon>
        <taxon>Metazoa</taxon>
        <taxon>Spiralia</taxon>
        <taxon>Gnathifera</taxon>
        <taxon>Rotifera</taxon>
        <taxon>Eurotatoria</taxon>
        <taxon>Bdelloidea</taxon>
        <taxon>Adinetida</taxon>
        <taxon>Adinetidae</taxon>
        <taxon>Adineta</taxon>
    </lineage>
</organism>
<comment type="caution">
    <text evidence="4">The sequence shown here is derived from an EMBL/GenBank/DDBJ whole genome shotgun (WGS) entry which is preliminary data.</text>
</comment>
<dbReference type="GO" id="GO:0003924">
    <property type="term" value="F:GTPase activity"/>
    <property type="evidence" value="ECO:0007669"/>
    <property type="project" value="InterPro"/>
</dbReference>
<dbReference type="Gene3D" id="3.40.50.300">
    <property type="entry name" value="P-loop containing nucleotide triphosphate hydrolases"/>
    <property type="match status" value="1"/>
</dbReference>
<name>A0A816HAA1_ADIRI</name>
<evidence type="ECO:0000256" key="2">
    <source>
        <dbReference type="ARBA" id="ARBA00023134"/>
    </source>
</evidence>
<evidence type="ECO:0000313" key="5">
    <source>
        <dbReference type="Proteomes" id="UP000663828"/>
    </source>
</evidence>
<dbReference type="InterPro" id="IPR006689">
    <property type="entry name" value="Small_GTPase_ARF/SAR"/>
</dbReference>
<dbReference type="Pfam" id="PF00025">
    <property type="entry name" value="Arf"/>
    <property type="match status" value="1"/>
</dbReference>
<gene>
    <name evidence="4" type="ORF">XAT740_LOCUS61344</name>
</gene>
<dbReference type="InterPro" id="IPR024156">
    <property type="entry name" value="Small_GTPase_ARF"/>
</dbReference>
<keyword evidence="5" id="KW-1185">Reference proteome</keyword>
<keyword evidence="1 3" id="KW-0547">Nucleotide-binding</keyword>